<keyword evidence="4" id="KW-1185">Reference proteome</keyword>
<evidence type="ECO:0000259" key="2">
    <source>
        <dbReference type="PROSITE" id="PS50206"/>
    </source>
</evidence>
<dbReference type="Proteomes" id="UP001382455">
    <property type="component" value="Unassembled WGS sequence"/>
</dbReference>
<gene>
    <name evidence="1" type="primary">trhO</name>
    <name evidence="3" type="ORF">WAE96_07165</name>
</gene>
<name>A0ABU8ER85_9GAMM</name>
<dbReference type="InterPro" id="IPR036873">
    <property type="entry name" value="Rhodanese-like_dom_sf"/>
</dbReference>
<dbReference type="PANTHER" id="PTHR43268:SF3">
    <property type="entry name" value="RHODANESE-LIKE DOMAIN-CONTAINING PROTEIN 7-RELATED"/>
    <property type="match status" value="1"/>
</dbReference>
<dbReference type="EC" id="1.14.-.-" evidence="1"/>
<dbReference type="HAMAP" id="MF_00469">
    <property type="entry name" value="TrhO"/>
    <property type="match status" value="1"/>
</dbReference>
<organism evidence="3 4">
    <name type="scientific">Pseudoalteromonas spongiae</name>
    <dbReference type="NCBI Taxonomy" id="298657"/>
    <lineage>
        <taxon>Bacteria</taxon>
        <taxon>Pseudomonadati</taxon>
        <taxon>Pseudomonadota</taxon>
        <taxon>Gammaproteobacteria</taxon>
        <taxon>Alteromonadales</taxon>
        <taxon>Pseudoalteromonadaceae</taxon>
        <taxon>Pseudoalteromonas</taxon>
    </lineage>
</organism>
<dbReference type="InterPro" id="IPR040503">
    <property type="entry name" value="TRHO_N"/>
</dbReference>
<dbReference type="EMBL" id="JBAWKS010000001">
    <property type="protein sequence ID" value="MEI4549482.1"/>
    <property type="molecule type" value="Genomic_DNA"/>
</dbReference>
<keyword evidence="1" id="KW-0819">tRNA processing</keyword>
<dbReference type="Pfam" id="PF00581">
    <property type="entry name" value="Rhodanese"/>
    <property type="match status" value="1"/>
</dbReference>
<dbReference type="InterPro" id="IPR001763">
    <property type="entry name" value="Rhodanese-like_dom"/>
</dbReference>
<dbReference type="Gene3D" id="3.40.250.10">
    <property type="entry name" value="Rhodanese-like domain"/>
    <property type="match status" value="1"/>
</dbReference>
<dbReference type="CDD" id="cd01518">
    <property type="entry name" value="RHOD_YceA"/>
    <property type="match status" value="1"/>
</dbReference>
<evidence type="ECO:0000313" key="4">
    <source>
        <dbReference type="Proteomes" id="UP001382455"/>
    </source>
</evidence>
<dbReference type="Gene3D" id="3.30.70.100">
    <property type="match status" value="1"/>
</dbReference>
<dbReference type="PANTHER" id="PTHR43268">
    <property type="entry name" value="THIOSULFATE SULFURTRANSFERASE/RHODANESE-LIKE DOMAIN-CONTAINING PROTEIN 2"/>
    <property type="match status" value="1"/>
</dbReference>
<dbReference type="Pfam" id="PF17773">
    <property type="entry name" value="UPF0176_N"/>
    <property type="match status" value="1"/>
</dbReference>
<comment type="caution">
    <text evidence="3">The sequence shown here is derived from an EMBL/GenBank/DDBJ whole genome shotgun (WGS) entry which is preliminary data.</text>
</comment>
<dbReference type="SUPFAM" id="SSF52821">
    <property type="entry name" value="Rhodanese/Cell cycle control phosphatase"/>
    <property type="match status" value="1"/>
</dbReference>
<protein>
    <recommendedName>
        <fullName evidence="1">tRNA uridine(34) hydroxylase</fullName>
        <ecNumber evidence="1">1.14.-.-</ecNumber>
    </recommendedName>
    <alternativeName>
        <fullName evidence="1">tRNA hydroxylation protein O</fullName>
    </alternativeName>
</protein>
<dbReference type="RefSeq" id="WP_138632626.1">
    <property type="nucleotide sequence ID" value="NZ_JBAWKS010000001.1"/>
</dbReference>
<comment type="similarity">
    <text evidence="1">Belongs to the TrhO family.</text>
</comment>
<dbReference type="SMART" id="SM00450">
    <property type="entry name" value="RHOD"/>
    <property type="match status" value="1"/>
</dbReference>
<accession>A0ABU8ER85</accession>
<proteinExistence type="inferred from homology"/>
<reference evidence="3 4" key="1">
    <citation type="submission" date="2023-12" db="EMBL/GenBank/DDBJ databases">
        <title>Friends and Foes: Symbiotic and Algicidal bacterial influence on Karenia brevis blooms.</title>
        <authorList>
            <person name="Fei C."/>
            <person name="Mohamed A.R."/>
            <person name="Booker A."/>
            <person name="Arshad M."/>
            <person name="Klass S."/>
            <person name="Ahn S."/>
            <person name="Gilbert P.M."/>
            <person name="Heil C.A."/>
            <person name="Martinez J.M."/>
            <person name="Amin S.A."/>
        </authorList>
    </citation>
    <scope>NUCLEOTIDE SEQUENCE [LARGE SCALE GENOMIC DNA]</scope>
    <source>
        <strain evidence="3 4">CE15</strain>
    </source>
</reference>
<evidence type="ECO:0000256" key="1">
    <source>
        <dbReference type="HAMAP-Rule" id="MF_00469"/>
    </source>
</evidence>
<dbReference type="PROSITE" id="PS50206">
    <property type="entry name" value="RHODANESE_3"/>
    <property type="match status" value="1"/>
</dbReference>
<evidence type="ECO:0000313" key="3">
    <source>
        <dbReference type="EMBL" id="MEI4549482.1"/>
    </source>
</evidence>
<comment type="catalytic activity">
    <reaction evidence="1">
        <text>uridine(34) in tRNA + AH2 + O2 = 5-hydroxyuridine(34) in tRNA + A + H2O</text>
        <dbReference type="Rhea" id="RHEA:64224"/>
        <dbReference type="Rhea" id="RHEA-COMP:11727"/>
        <dbReference type="Rhea" id="RHEA-COMP:13381"/>
        <dbReference type="ChEBI" id="CHEBI:13193"/>
        <dbReference type="ChEBI" id="CHEBI:15377"/>
        <dbReference type="ChEBI" id="CHEBI:15379"/>
        <dbReference type="ChEBI" id="CHEBI:17499"/>
        <dbReference type="ChEBI" id="CHEBI:65315"/>
        <dbReference type="ChEBI" id="CHEBI:136877"/>
    </reaction>
</comment>
<dbReference type="NCBIfam" id="NF001136">
    <property type="entry name" value="PRK00142.1-4"/>
    <property type="match status" value="1"/>
</dbReference>
<keyword evidence="1" id="KW-0560">Oxidoreductase</keyword>
<comment type="function">
    <text evidence="1">Catalyzes oxygen-dependent 5-hydroxyuridine (ho5U) modification at position 34 in tRNAs.</text>
</comment>
<dbReference type="InterPro" id="IPR020936">
    <property type="entry name" value="TrhO"/>
</dbReference>
<feature type="domain" description="Rhodanese" evidence="2">
    <location>
        <begin position="124"/>
        <end position="218"/>
    </location>
</feature>
<sequence length="328" mass="37435">MSQQYVVCALYKFVSLPNYKEIRQPLLNTMEQHNVRGTLLLAEEGINGTVAAKREGIDALLAWLDKQPGLDNIVSKESFDDECPFYRTKVKLKKEIVTMGVQGIDPKEVVGTYVKPKDWNALISDPDVVLVDTRNDYEIEIGTFENAVDPKTKTFREFPQWAEKNLDPSKNKKVAMFCTGGIRCEKSTAYMKEQGFEEVYHLEGGILKYLEEVPKEDTMWKGECFVFDNRVAVDHDLNKGSYDQCHACRMPITEEEKQLEAYQEGLSCHHCIDTVSDEQRERFAERQKQIELAKARGEGHIGNEAQEAIIKRKAEKAARKKAQSEKAS</sequence>